<name>A0A4R6WWY5_9GAMM</name>
<organism evidence="6 7">
    <name type="scientific">Marinomonas communis</name>
    <dbReference type="NCBI Taxonomy" id="28254"/>
    <lineage>
        <taxon>Bacteria</taxon>
        <taxon>Pseudomonadati</taxon>
        <taxon>Pseudomonadota</taxon>
        <taxon>Gammaproteobacteria</taxon>
        <taxon>Oceanospirillales</taxon>
        <taxon>Oceanospirillaceae</taxon>
        <taxon>Marinomonas</taxon>
    </lineage>
</organism>
<dbReference type="EMBL" id="SNZA01000009">
    <property type="protein sequence ID" value="TDR05605.1"/>
    <property type="molecule type" value="Genomic_DNA"/>
</dbReference>
<dbReference type="GO" id="GO:0003700">
    <property type="term" value="F:DNA-binding transcription factor activity"/>
    <property type="evidence" value="ECO:0007669"/>
    <property type="project" value="InterPro"/>
</dbReference>
<dbReference type="InterPro" id="IPR036388">
    <property type="entry name" value="WH-like_DNA-bd_sf"/>
</dbReference>
<comment type="caution">
    <text evidence="6">The sequence shown here is derived from an EMBL/GenBank/DDBJ whole genome shotgun (WGS) entry which is preliminary data.</text>
</comment>
<keyword evidence="7" id="KW-1185">Reference proteome</keyword>
<evidence type="ECO:0000259" key="5">
    <source>
        <dbReference type="PROSITE" id="PS50931"/>
    </source>
</evidence>
<dbReference type="InterPro" id="IPR058163">
    <property type="entry name" value="LysR-type_TF_proteobact-type"/>
</dbReference>
<evidence type="ECO:0000256" key="3">
    <source>
        <dbReference type="ARBA" id="ARBA00023125"/>
    </source>
</evidence>
<dbReference type="InterPro" id="IPR000847">
    <property type="entry name" value="LysR_HTH_N"/>
</dbReference>
<dbReference type="PANTHER" id="PTHR30537">
    <property type="entry name" value="HTH-TYPE TRANSCRIPTIONAL REGULATOR"/>
    <property type="match status" value="1"/>
</dbReference>
<accession>A0A4R6WWY5</accession>
<sequence>MIPYSALRAFQKVVQLGSLKAAAESLHVTESAISHQLKKLEQCTDTQLLYKEGRGLKVTKKGRALADRISAPFSDIDYAYEDIKQQRESNLNIYCIPSLINNWLMPRLVAFNQSVPDMSVSLKYLQSMPAHIDEHSICIKSIEVNGTQRYPFEVLMNGETIPVCSPLYLAQRGPINTHECLTQQTLLHDQNTNSWNDWLTRLGLEHKQQTQQIFEDFYLLKFAAMAAQGVALCPINLIQNELAEGTLVQLFQEQGNIGRKYVIEHNHRPSPATQLLLQYLLKDERVTGIDSVK</sequence>
<evidence type="ECO:0000256" key="4">
    <source>
        <dbReference type="ARBA" id="ARBA00023163"/>
    </source>
</evidence>
<dbReference type="PANTHER" id="PTHR30537:SF74">
    <property type="entry name" value="HTH-TYPE TRANSCRIPTIONAL REGULATOR TRPI"/>
    <property type="match status" value="1"/>
</dbReference>
<proteinExistence type="inferred from homology"/>
<dbReference type="Gene3D" id="1.10.10.10">
    <property type="entry name" value="Winged helix-like DNA-binding domain superfamily/Winged helix DNA-binding domain"/>
    <property type="match status" value="1"/>
</dbReference>
<dbReference type="Proteomes" id="UP000295729">
    <property type="component" value="Unassembled WGS sequence"/>
</dbReference>
<dbReference type="SUPFAM" id="SSF46785">
    <property type="entry name" value="Winged helix' DNA-binding domain"/>
    <property type="match status" value="1"/>
</dbReference>
<evidence type="ECO:0000256" key="2">
    <source>
        <dbReference type="ARBA" id="ARBA00023015"/>
    </source>
</evidence>
<dbReference type="GO" id="GO:0006351">
    <property type="term" value="P:DNA-templated transcription"/>
    <property type="evidence" value="ECO:0007669"/>
    <property type="project" value="TreeGrafter"/>
</dbReference>
<dbReference type="SUPFAM" id="SSF53850">
    <property type="entry name" value="Periplasmic binding protein-like II"/>
    <property type="match status" value="1"/>
</dbReference>
<dbReference type="InterPro" id="IPR036390">
    <property type="entry name" value="WH_DNA-bd_sf"/>
</dbReference>
<dbReference type="OrthoDB" id="6787458at2"/>
<keyword evidence="3" id="KW-0238">DNA-binding</keyword>
<dbReference type="InterPro" id="IPR005119">
    <property type="entry name" value="LysR_subst-bd"/>
</dbReference>
<evidence type="ECO:0000313" key="7">
    <source>
        <dbReference type="Proteomes" id="UP000295729"/>
    </source>
</evidence>
<feature type="domain" description="HTH lysR-type" evidence="5">
    <location>
        <begin position="2"/>
        <end position="59"/>
    </location>
</feature>
<dbReference type="Pfam" id="PF00126">
    <property type="entry name" value="HTH_1"/>
    <property type="match status" value="1"/>
</dbReference>
<comment type="similarity">
    <text evidence="1">Belongs to the LysR transcriptional regulatory family.</text>
</comment>
<dbReference type="Gene3D" id="3.40.190.10">
    <property type="entry name" value="Periplasmic binding protein-like II"/>
    <property type="match status" value="2"/>
</dbReference>
<dbReference type="AlphaFoldDB" id="A0A4R6WWY5"/>
<gene>
    <name evidence="6" type="ORF">C8D85_3631</name>
</gene>
<evidence type="ECO:0000313" key="6">
    <source>
        <dbReference type="EMBL" id="TDR05605.1"/>
    </source>
</evidence>
<protein>
    <submittedName>
        <fullName evidence="6">LysR family glycine cleavage system transcriptional activator</fullName>
    </submittedName>
</protein>
<evidence type="ECO:0000256" key="1">
    <source>
        <dbReference type="ARBA" id="ARBA00009437"/>
    </source>
</evidence>
<dbReference type="RefSeq" id="WP_133565350.1">
    <property type="nucleotide sequence ID" value="NZ_SNZA01000009.1"/>
</dbReference>
<keyword evidence="4" id="KW-0804">Transcription</keyword>
<dbReference type="GO" id="GO:0043565">
    <property type="term" value="F:sequence-specific DNA binding"/>
    <property type="evidence" value="ECO:0007669"/>
    <property type="project" value="TreeGrafter"/>
</dbReference>
<keyword evidence="2" id="KW-0805">Transcription regulation</keyword>
<dbReference type="PROSITE" id="PS50931">
    <property type="entry name" value="HTH_LYSR"/>
    <property type="match status" value="1"/>
</dbReference>
<reference evidence="6 7" key="1">
    <citation type="submission" date="2019-03" db="EMBL/GenBank/DDBJ databases">
        <title>Genomic Encyclopedia of Type Strains, Phase IV (KMG-IV): sequencing the most valuable type-strain genomes for metagenomic binning, comparative biology and taxonomic classification.</title>
        <authorList>
            <person name="Goeker M."/>
        </authorList>
    </citation>
    <scope>NUCLEOTIDE SEQUENCE [LARGE SCALE GENOMIC DNA]</scope>
    <source>
        <strain evidence="6 7">DSM 5604</strain>
    </source>
</reference>
<dbReference type="Pfam" id="PF03466">
    <property type="entry name" value="LysR_substrate"/>
    <property type="match status" value="1"/>
</dbReference>